<evidence type="ECO:0000259" key="7">
    <source>
        <dbReference type="Pfam" id="PF01694"/>
    </source>
</evidence>
<keyword evidence="3 6" id="KW-0812">Transmembrane</keyword>
<evidence type="ECO:0000313" key="9">
    <source>
        <dbReference type="Proteomes" id="UP000257109"/>
    </source>
</evidence>
<protein>
    <submittedName>
        <fullName evidence="8">RHOMBOID-like protein 10, chloroplastic</fullName>
    </submittedName>
</protein>
<feature type="transmembrane region" description="Helical" evidence="6">
    <location>
        <begin position="234"/>
        <end position="253"/>
    </location>
</feature>
<keyword evidence="4 6" id="KW-1133">Transmembrane helix</keyword>
<dbReference type="GO" id="GO:0031969">
    <property type="term" value="C:chloroplast membrane"/>
    <property type="evidence" value="ECO:0007669"/>
    <property type="project" value="TreeGrafter"/>
</dbReference>
<dbReference type="AlphaFoldDB" id="A0A371EEG9"/>
<name>A0A371EEG9_MUCPR</name>
<evidence type="ECO:0000256" key="4">
    <source>
        <dbReference type="ARBA" id="ARBA00022989"/>
    </source>
</evidence>
<evidence type="ECO:0000256" key="2">
    <source>
        <dbReference type="ARBA" id="ARBA00009045"/>
    </source>
</evidence>
<dbReference type="GO" id="GO:0004252">
    <property type="term" value="F:serine-type endopeptidase activity"/>
    <property type="evidence" value="ECO:0007669"/>
    <property type="project" value="InterPro"/>
</dbReference>
<dbReference type="PANTHER" id="PTHR43731:SF26">
    <property type="entry name" value="RHOMBOID-LIKE PROTEIN 10, CHLOROPLASTIC"/>
    <property type="match status" value="1"/>
</dbReference>
<evidence type="ECO:0000256" key="6">
    <source>
        <dbReference type="SAM" id="Phobius"/>
    </source>
</evidence>
<sequence length="341" mass="37221">MVGLDVPQPFLSPVCKAAPYPLDLIATAACLHFGHLLRRRATHHLRLEVLLHSFFKKLAPLSHVLRLKDEWCQRCLQLKGLNYLQPSTGDLTSSCSTSLSFFNGGGHGGHRSGNAGMSNSKMSGKDPFNGRKWTEILLGANVLFYIAQLATQGKLLLWGAKINSLIDQGQLWRLATSSFLHANIGHLLVNCYSLNSVGPTVESFCGPRRFLAVYFISAIASSATSYWFCRNPAVGASGAIFGLVGSVAVFVLRHKDLVGGGKEDLKHIAQVIALNMAIGLLSNGIDNWGHLGGFVGGVAASWLIGPAWKYESTSRDGRRLFTDTAPMYNLFKIKRVPKQWK</sequence>
<accession>A0A371EEG9</accession>
<evidence type="ECO:0000256" key="3">
    <source>
        <dbReference type="ARBA" id="ARBA00022692"/>
    </source>
</evidence>
<dbReference type="OrthoDB" id="418595at2759"/>
<dbReference type="EMBL" id="QJKJ01014386">
    <property type="protein sequence ID" value="RDX64432.1"/>
    <property type="molecule type" value="Genomic_DNA"/>
</dbReference>
<dbReference type="SUPFAM" id="SSF144091">
    <property type="entry name" value="Rhomboid-like"/>
    <property type="match status" value="1"/>
</dbReference>
<dbReference type="InterPro" id="IPR035952">
    <property type="entry name" value="Rhomboid-like_sf"/>
</dbReference>
<keyword evidence="5 6" id="KW-0472">Membrane</keyword>
<reference evidence="8" key="1">
    <citation type="submission" date="2018-05" db="EMBL/GenBank/DDBJ databases">
        <title>Draft genome of Mucuna pruriens seed.</title>
        <authorList>
            <person name="Nnadi N.E."/>
            <person name="Vos R."/>
            <person name="Hasami M.H."/>
            <person name="Devisetty U.K."/>
            <person name="Aguiy J.C."/>
        </authorList>
    </citation>
    <scope>NUCLEOTIDE SEQUENCE [LARGE SCALE GENOMIC DNA]</scope>
    <source>
        <strain evidence="8">JCA_2017</strain>
    </source>
</reference>
<dbReference type="Proteomes" id="UP000257109">
    <property type="component" value="Unassembled WGS sequence"/>
</dbReference>
<evidence type="ECO:0000256" key="1">
    <source>
        <dbReference type="ARBA" id="ARBA00004141"/>
    </source>
</evidence>
<feature type="transmembrane region" description="Helical" evidence="6">
    <location>
        <begin position="210"/>
        <end position="228"/>
    </location>
</feature>
<proteinExistence type="inferred from homology"/>
<comment type="subcellular location">
    <subcellularLocation>
        <location evidence="1">Membrane</location>
        <topology evidence="1">Multi-pass membrane protein</topology>
    </subcellularLocation>
</comment>
<dbReference type="PANTHER" id="PTHR43731">
    <property type="entry name" value="RHOMBOID PROTEASE"/>
    <property type="match status" value="1"/>
</dbReference>
<keyword evidence="9" id="KW-1185">Reference proteome</keyword>
<dbReference type="Pfam" id="PF01694">
    <property type="entry name" value="Rhomboid"/>
    <property type="match status" value="1"/>
</dbReference>
<dbReference type="Gene3D" id="1.20.1540.10">
    <property type="entry name" value="Rhomboid-like"/>
    <property type="match status" value="1"/>
</dbReference>
<gene>
    <name evidence="8" type="primary">RBL10</name>
    <name evidence="8" type="ORF">CR513_57016</name>
</gene>
<comment type="similarity">
    <text evidence="2">Belongs to the peptidase S54 family.</text>
</comment>
<organism evidence="8 9">
    <name type="scientific">Mucuna pruriens</name>
    <name type="common">Velvet bean</name>
    <name type="synonym">Dolichos pruriens</name>
    <dbReference type="NCBI Taxonomy" id="157652"/>
    <lineage>
        <taxon>Eukaryota</taxon>
        <taxon>Viridiplantae</taxon>
        <taxon>Streptophyta</taxon>
        <taxon>Embryophyta</taxon>
        <taxon>Tracheophyta</taxon>
        <taxon>Spermatophyta</taxon>
        <taxon>Magnoliopsida</taxon>
        <taxon>eudicotyledons</taxon>
        <taxon>Gunneridae</taxon>
        <taxon>Pentapetalae</taxon>
        <taxon>rosids</taxon>
        <taxon>fabids</taxon>
        <taxon>Fabales</taxon>
        <taxon>Fabaceae</taxon>
        <taxon>Papilionoideae</taxon>
        <taxon>50 kb inversion clade</taxon>
        <taxon>NPAAA clade</taxon>
        <taxon>indigoferoid/millettioid clade</taxon>
        <taxon>Phaseoleae</taxon>
        <taxon>Mucuna</taxon>
    </lineage>
</organism>
<feature type="transmembrane region" description="Helical" evidence="6">
    <location>
        <begin position="20"/>
        <end position="37"/>
    </location>
</feature>
<dbReference type="InterPro" id="IPR022764">
    <property type="entry name" value="Peptidase_S54_rhomboid_dom"/>
</dbReference>
<dbReference type="STRING" id="157652.A0A371EEG9"/>
<evidence type="ECO:0000256" key="5">
    <source>
        <dbReference type="ARBA" id="ARBA00023136"/>
    </source>
</evidence>
<evidence type="ECO:0000313" key="8">
    <source>
        <dbReference type="EMBL" id="RDX64432.1"/>
    </source>
</evidence>
<comment type="caution">
    <text evidence="8">The sequence shown here is derived from an EMBL/GenBank/DDBJ whole genome shotgun (WGS) entry which is preliminary data.</text>
</comment>
<feature type="domain" description="Peptidase S54 rhomboid" evidence="7">
    <location>
        <begin position="168"/>
        <end position="305"/>
    </location>
</feature>
<dbReference type="InterPro" id="IPR050925">
    <property type="entry name" value="Rhomboid_protease_S54"/>
</dbReference>
<dbReference type="FunFam" id="1.20.1540.10:FF:000015">
    <property type="entry name" value="RHOMBOID-like protein 10 chloroplastic"/>
    <property type="match status" value="1"/>
</dbReference>